<reference evidence="2" key="1">
    <citation type="submission" date="2020-10" db="EMBL/GenBank/DDBJ databases">
        <authorList>
            <person name="Gilroy R."/>
        </authorList>
    </citation>
    <scope>NUCLEOTIDE SEQUENCE</scope>
    <source>
        <strain evidence="2">ChiSxjej2B14-8506</strain>
    </source>
</reference>
<name>A0A9D1LT55_9FIRM</name>
<dbReference type="EMBL" id="DVNK01000062">
    <property type="protein sequence ID" value="HIU47626.1"/>
    <property type="molecule type" value="Genomic_DNA"/>
</dbReference>
<dbReference type="Proteomes" id="UP000824123">
    <property type="component" value="Unassembled WGS sequence"/>
</dbReference>
<organism evidence="2 3">
    <name type="scientific">Candidatus Fimadaptatus faecigallinarum</name>
    <dbReference type="NCBI Taxonomy" id="2840814"/>
    <lineage>
        <taxon>Bacteria</taxon>
        <taxon>Bacillati</taxon>
        <taxon>Bacillota</taxon>
        <taxon>Clostridia</taxon>
        <taxon>Eubacteriales</taxon>
        <taxon>Candidatus Fimadaptatus</taxon>
    </lineage>
</organism>
<dbReference type="AlphaFoldDB" id="A0A9D1LT55"/>
<reference evidence="2" key="2">
    <citation type="journal article" date="2021" name="PeerJ">
        <title>Extensive microbial diversity within the chicken gut microbiome revealed by metagenomics and culture.</title>
        <authorList>
            <person name="Gilroy R."/>
            <person name="Ravi A."/>
            <person name="Getino M."/>
            <person name="Pursley I."/>
            <person name="Horton D.L."/>
            <person name="Alikhan N.F."/>
            <person name="Baker D."/>
            <person name="Gharbi K."/>
            <person name="Hall N."/>
            <person name="Watson M."/>
            <person name="Adriaenssens E.M."/>
            <person name="Foster-Nyarko E."/>
            <person name="Jarju S."/>
            <person name="Secka A."/>
            <person name="Antonio M."/>
            <person name="Oren A."/>
            <person name="Chaudhuri R.R."/>
            <person name="La Ragione R."/>
            <person name="Hildebrand F."/>
            <person name="Pallen M.J."/>
        </authorList>
    </citation>
    <scope>NUCLEOTIDE SEQUENCE</scope>
    <source>
        <strain evidence="2">ChiSxjej2B14-8506</strain>
    </source>
</reference>
<evidence type="ECO:0000313" key="3">
    <source>
        <dbReference type="Proteomes" id="UP000824123"/>
    </source>
</evidence>
<sequence>MKIMARRKLLYGVLYSAGDVFECGDVEQVRAWVATGAVGLMGVELPERVETQVQGEMAATLEPTSVVSEAELPERIEPLESELGASGSEPAQEESMPPAEGPDESPVDADAASAETKSTRRRGR</sequence>
<evidence type="ECO:0000313" key="2">
    <source>
        <dbReference type="EMBL" id="HIU47626.1"/>
    </source>
</evidence>
<comment type="caution">
    <text evidence="2">The sequence shown here is derived from an EMBL/GenBank/DDBJ whole genome shotgun (WGS) entry which is preliminary data.</text>
</comment>
<proteinExistence type="predicted"/>
<evidence type="ECO:0000256" key="1">
    <source>
        <dbReference type="SAM" id="MobiDB-lite"/>
    </source>
</evidence>
<protein>
    <submittedName>
        <fullName evidence="2">Uncharacterized protein</fullName>
    </submittedName>
</protein>
<accession>A0A9D1LT55</accession>
<feature type="region of interest" description="Disordered" evidence="1">
    <location>
        <begin position="63"/>
        <end position="124"/>
    </location>
</feature>
<gene>
    <name evidence="2" type="ORF">IAC59_10290</name>
</gene>